<dbReference type="Pfam" id="PF04828">
    <property type="entry name" value="GFA"/>
    <property type="match status" value="1"/>
</dbReference>
<comment type="similarity">
    <text evidence="1">Belongs to the Gfa family.</text>
</comment>
<reference evidence="5 6" key="1">
    <citation type="submission" date="2014-04" db="EMBL/GenBank/DDBJ databases">
        <title>Genome assembly of Hyalangium minutum DSM 14724.</title>
        <authorList>
            <person name="Sharma G."/>
            <person name="Subramanian S."/>
        </authorList>
    </citation>
    <scope>NUCLEOTIDE SEQUENCE [LARGE SCALE GENOMIC DNA]</scope>
    <source>
        <strain evidence="5 6">DSM 14724</strain>
    </source>
</reference>
<dbReference type="PROSITE" id="PS51891">
    <property type="entry name" value="CENP_V_GFA"/>
    <property type="match status" value="1"/>
</dbReference>
<keyword evidence="6" id="KW-1185">Reference proteome</keyword>
<dbReference type="EMBL" id="JMCB01000001">
    <property type="protein sequence ID" value="KFE72200.1"/>
    <property type="molecule type" value="Genomic_DNA"/>
</dbReference>
<dbReference type="Proteomes" id="UP000028725">
    <property type="component" value="Unassembled WGS sequence"/>
</dbReference>
<dbReference type="PANTHER" id="PTHR28620">
    <property type="entry name" value="CENTROMERE PROTEIN V"/>
    <property type="match status" value="1"/>
</dbReference>
<evidence type="ECO:0000256" key="2">
    <source>
        <dbReference type="ARBA" id="ARBA00022723"/>
    </source>
</evidence>
<dbReference type="GO" id="GO:0016846">
    <property type="term" value="F:carbon-sulfur lyase activity"/>
    <property type="evidence" value="ECO:0007669"/>
    <property type="project" value="InterPro"/>
</dbReference>
<dbReference type="STRING" id="394096.DB31_0461"/>
<feature type="domain" description="CENP-V/GFA" evidence="4">
    <location>
        <begin position="18"/>
        <end position="142"/>
    </location>
</feature>
<dbReference type="SUPFAM" id="SSF51316">
    <property type="entry name" value="Mss4-like"/>
    <property type="match status" value="1"/>
</dbReference>
<evidence type="ECO:0000259" key="4">
    <source>
        <dbReference type="PROSITE" id="PS51891"/>
    </source>
</evidence>
<organism evidence="5 6">
    <name type="scientific">Hyalangium minutum</name>
    <dbReference type="NCBI Taxonomy" id="394096"/>
    <lineage>
        <taxon>Bacteria</taxon>
        <taxon>Pseudomonadati</taxon>
        <taxon>Myxococcota</taxon>
        <taxon>Myxococcia</taxon>
        <taxon>Myxococcales</taxon>
        <taxon>Cystobacterineae</taxon>
        <taxon>Archangiaceae</taxon>
        <taxon>Hyalangium</taxon>
    </lineage>
</organism>
<protein>
    <submittedName>
        <fullName evidence="5">Glutathione-dependent formaldehyde-activating, GFA</fullName>
    </submittedName>
</protein>
<comment type="caution">
    <text evidence="5">The sequence shown here is derived from an EMBL/GenBank/DDBJ whole genome shotgun (WGS) entry which is preliminary data.</text>
</comment>
<dbReference type="InterPro" id="IPR006913">
    <property type="entry name" value="CENP-V/GFA"/>
</dbReference>
<keyword evidence="2" id="KW-0479">Metal-binding</keyword>
<name>A0A085WWY7_9BACT</name>
<dbReference type="OrthoDB" id="9805575at2"/>
<dbReference type="InterPro" id="IPR052355">
    <property type="entry name" value="CENP-V-like"/>
</dbReference>
<dbReference type="PANTHER" id="PTHR28620:SF1">
    <property type="entry name" value="CENP-V_GFA DOMAIN-CONTAINING PROTEIN"/>
    <property type="match status" value="1"/>
</dbReference>
<dbReference type="PATRIC" id="fig|394096.3.peg.456"/>
<evidence type="ECO:0000313" key="5">
    <source>
        <dbReference type="EMBL" id="KFE72200.1"/>
    </source>
</evidence>
<dbReference type="Gene3D" id="2.170.150.70">
    <property type="match status" value="1"/>
</dbReference>
<gene>
    <name evidence="5" type="ORF">DB31_0461</name>
</gene>
<dbReference type="InterPro" id="IPR011057">
    <property type="entry name" value="Mss4-like_sf"/>
</dbReference>
<dbReference type="AlphaFoldDB" id="A0A085WWY7"/>
<proteinExistence type="inferred from homology"/>
<dbReference type="RefSeq" id="WP_044181240.1">
    <property type="nucleotide sequence ID" value="NZ_JMCB01000001.1"/>
</dbReference>
<keyword evidence="3" id="KW-0862">Zinc</keyword>
<sequence length="157" mass="16799">MSNAPSTQTTKTAGFQTYRGSCQCGAVRFEADFDPSQGTTRCNCTVCTKTGSWGVLMKPSAFRLLSGQEVLGDYSRYEAGHARFCKVCGVRTFGHGDIPELGGAFYSVNLNCLDGADLTGVPVRYLDGLHDTWAELAVMPYVSPFAAGGGRSVFKEA</sequence>
<evidence type="ECO:0000256" key="3">
    <source>
        <dbReference type="ARBA" id="ARBA00022833"/>
    </source>
</evidence>
<accession>A0A085WWY7</accession>
<dbReference type="GO" id="GO:0046872">
    <property type="term" value="F:metal ion binding"/>
    <property type="evidence" value="ECO:0007669"/>
    <property type="project" value="UniProtKB-KW"/>
</dbReference>
<evidence type="ECO:0000256" key="1">
    <source>
        <dbReference type="ARBA" id="ARBA00005495"/>
    </source>
</evidence>
<evidence type="ECO:0000313" key="6">
    <source>
        <dbReference type="Proteomes" id="UP000028725"/>
    </source>
</evidence>